<name>A0AAN9Q3U7_CANGL</name>
<comment type="caution">
    <text evidence="4">The sequence shown here is derived from an EMBL/GenBank/DDBJ whole genome shotgun (WGS) entry which is preliminary data.</text>
</comment>
<organism evidence="4 5">
    <name type="scientific">Canavalia gladiata</name>
    <name type="common">Sword bean</name>
    <name type="synonym">Dolichos gladiatus</name>
    <dbReference type="NCBI Taxonomy" id="3824"/>
    <lineage>
        <taxon>Eukaryota</taxon>
        <taxon>Viridiplantae</taxon>
        <taxon>Streptophyta</taxon>
        <taxon>Embryophyta</taxon>
        <taxon>Tracheophyta</taxon>
        <taxon>Spermatophyta</taxon>
        <taxon>Magnoliopsida</taxon>
        <taxon>eudicotyledons</taxon>
        <taxon>Gunneridae</taxon>
        <taxon>Pentapetalae</taxon>
        <taxon>rosids</taxon>
        <taxon>fabids</taxon>
        <taxon>Fabales</taxon>
        <taxon>Fabaceae</taxon>
        <taxon>Papilionoideae</taxon>
        <taxon>50 kb inversion clade</taxon>
        <taxon>NPAAA clade</taxon>
        <taxon>indigoferoid/millettioid clade</taxon>
        <taxon>Phaseoleae</taxon>
        <taxon>Canavalia</taxon>
    </lineage>
</organism>
<protein>
    <recommendedName>
        <fullName evidence="3">BTB domain-containing protein</fullName>
    </recommendedName>
</protein>
<dbReference type="Gene3D" id="3.30.710.10">
    <property type="entry name" value="Potassium Channel Kv1.1, Chain A"/>
    <property type="match status" value="1"/>
</dbReference>
<dbReference type="InterPro" id="IPR000210">
    <property type="entry name" value="BTB/POZ_dom"/>
</dbReference>
<dbReference type="SUPFAM" id="SSF54695">
    <property type="entry name" value="POZ domain"/>
    <property type="match status" value="1"/>
</dbReference>
<comment type="subcellular location">
    <subcellularLocation>
        <location evidence="1">Endomembrane system</location>
        <topology evidence="1">Peripheral membrane protein</topology>
    </subcellularLocation>
</comment>
<evidence type="ECO:0000256" key="2">
    <source>
        <dbReference type="ARBA" id="ARBA00004906"/>
    </source>
</evidence>
<dbReference type="PROSITE" id="PS50097">
    <property type="entry name" value="BTB"/>
    <property type="match status" value="1"/>
</dbReference>
<keyword evidence="5" id="KW-1185">Reference proteome</keyword>
<accession>A0AAN9Q3U7</accession>
<dbReference type="SMART" id="SM00225">
    <property type="entry name" value="BTB"/>
    <property type="match status" value="1"/>
</dbReference>
<comment type="pathway">
    <text evidence="2">Protein modification; protein ubiquitination.</text>
</comment>
<evidence type="ECO:0000313" key="4">
    <source>
        <dbReference type="EMBL" id="KAK7321002.1"/>
    </source>
</evidence>
<evidence type="ECO:0000256" key="1">
    <source>
        <dbReference type="ARBA" id="ARBA00004184"/>
    </source>
</evidence>
<dbReference type="CDD" id="cd00121">
    <property type="entry name" value="MATH"/>
    <property type="match status" value="1"/>
</dbReference>
<dbReference type="AlphaFoldDB" id="A0AAN9Q3U7"/>
<dbReference type="Proteomes" id="UP001367508">
    <property type="component" value="Unassembled WGS sequence"/>
</dbReference>
<proteinExistence type="predicted"/>
<feature type="domain" description="BTB" evidence="3">
    <location>
        <begin position="209"/>
        <end position="268"/>
    </location>
</feature>
<dbReference type="InterPro" id="IPR011333">
    <property type="entry name" value="SKP1/BTB/POZ_sf"/>
</dbReference>
<evidence type="ECO:0000259" key="3">
    <source>
        <dbReference type="PROSITE" id="PS50097"/>
    </source>
</evidence>
<reference evidence="4 5" key="1">
    <citation type="submission" date="2024-01" db="EMBL/GenBank/DDBJ databases">
        <title>The genomes of 5 underutilized Papilionoideae crops provide insights into root nodulation and disease resistanc.</title>
        <authorList>
            <person name="Jiang F."/>
        </authorList>
    </citation>
    <scope>NUCLEOTIDE SEQUENCE [LARGE SCALE GENOMIC DNA]</scope>
    <source>
        <strain evidence="4">LVBAO_FW01</strain>
        <tissue evidence="4">Leaves</tissue>
    </source>
</reference>
<dbReference type="GO" id="GO:0012505">
    <property type="term" value="C:endomembrane system"/>
    <property type="evidence" value="ECO:0007669"/>
    <property type="project" value="UniProtKB-SubCell"/>
</dbReference>
<dbReference type="PANTHER" id="PTHR46672">
    <property type="entry name" value="OS08G0495500 PROTEIN-RELATED"/>
    <property type="match status" value="1"/>
</dbReference>
<dbReference type="EMBL" id="JAYMYQ010000007">
    <property type="protein sequence ID" value="KAK7321002.1"/>
    <property type="molecule type" value="Genomic_DNA"/>
</dbReference>
<gene>
    <name evidence="4" type="ORF">VNO77_31040</name>
</gene>
<sequence>MFIDHVAETKNKSNPGPSSILSVAEWWSAVLLPSSVFAISKQPEPLASMADSRVETIARLAQWKIDNFGPCSYKKSDPFKVGIWNWYLSIERNRYLYIHLFPEPSRVSKEQPPVARFILRVSNTGTSRRFYISPVHERVLRTCDDFVWPVDTTLLGRFIIDVEFLDLKICPLNGGEAKSIWPSDGKLQSVAAQSSLHCLSRMLDEAIHADLTIITADGSLRAHKAVLSASSHVFLSLYGNNGDEKDTSTIHMEDMSQESCMSLLSYLYGTIKQEDFWNHRLALLAAANKYEMGDLKDACEESLLEDLNSGNVLERLNEAWLYQLPKLKKGCFTFLFDFGKIYDVRDEINTFFRHAERELMLEMFQEVLTIWK</sequence>
<dbReference type="PANTHER" id="PTHR46672:SF1">
    <property type="entry name" value="OS08G0103600 PROTEIN"/>
    <property type="match status" value="1"/>
</dbReference>
<dbReference type="Pfam" id="PF00651">
    <property type="entry name" value="BTB"/>
    <property type="match status" value="1"/>
</dbReference>
<dbReference type="InterPro" id="IPR044714">
    <property type="entry name" value="AtSIBP1-like"/>
</dbReference>
<dbReference type="InterPro" id="IPR002083">
    <property type="entry name" value="MATH/TRAF_dom"/>
</dbReference>
<evidence type="ECO:0000313" key="5">
    <source>
        <dbReference type="Proteomes" id="UP001367508"/>
    </source>
</evidence>